<dbReference type="AlphaFoldDB" id="A0A1D2VP14"/>
<dbReference type="InParanoid" id="A0A1D2VP14"/>
<gene>
    <name evidence="2" type="ORF">ASCRUDRAFT_78480</name>
</gene>
<accession>A0A1D2VP14</accession>
<dbReference type="InterPro" id="IPR054464">
    <property type="entry name" value="ULD_fung"/>
</dbReference>
<evidence type="ECO:0000313" key="2">
    <source>
        <dbReference type="EMBL" id="ODV63350.1"/>
    </source>
</evidence>
<dbReference type="RefSeq" id="XP_020049657.1">
    <property type="nucleotide sequence ID" value="XM_020194255.1"/>
</dbReference>
<proteinExistence type="predicted"/>
<sequence length="214" mass="25333">MDYENESNLANYPMMPPIPYNYLTGYYSKPRYVPFWPVNYSNPYFLEYGDEDEKTKTDKKNSEKNKKDKLRFFKVQISNYEENITDSNGETTTKRAELPIFSFPYESSKNFNSFLEALKGAYSEIQPLLTPENISIFIQEDNASVLPSHWESFIKPDINVSIILKKKSLPNKVKTMKTPHGYYYDPKIPTYLYNIKKKKYFKISDEYKNVIFKN</sequence>
<dbReference type="GeneID" id="30967891"/>
<name>A0A1D2VP14_9ASCO</name>
<protein>
    <recommendedName>
        <fullName evidence="1">Ubiquitin-like domain-containing protein</fullName>
    </recommendedName>
</protein>
<dbReference type="EMBL" id="KV454475">
    <property type="protein sequence ID" value="ODV63350.1"/>
    <property type="molecule type" value="Genomic_DNA"/>
</dbReference>
<dbReference type="Proteomes" id="UP000095038">
    <property type="component" value="Unassembled WGS sequence"/>
</dbReference>
<reference evidence="3" key="1">
    <citation type="submission" date="2016-05" db="EMBL/GenBank/DDBJ databases">
        <title>Comparative genomics of biotechnologically important yeasts.</title>
        <authorList>
            <consortium name="DOE Joint Genome Institute"/>
            <person name="Riley R."/>
            <person name="Haridas S."/>
            <person name="Wolfe K.H."/>
            <person name="Lopes M.R."/>
            <person name="Hittinger C.T."/>
            <person name="Goker M."/>
            <person name="Salamov A."/>
            <person name="Wisecaver J."/>
            <person name="Long T.M."/>
            <person name="Aerts A.L."/>
            <person name="Barry K."/>
            <person name="Choi C."/>
            <person name="Clum A."/>
            <person name="Coughlan A.Y."/>
            <person name="Deshpande S."/>
            <person name="Douglass A.P."/>
            <person name="Hanson S.J."/>
            <person name="Klenk H.-P."/>
            <person name="Labutti K."/>
            <person name="Lapidus A."/>
            <person name="Lindquist E."/>
            <person name="Lipzen A."/>
            <person name="Meier-Kolthoff J.P."/>
            <person name="Ohm R.A."/>
            <person name="Otillar R.P."/>
            <person name="Pangilinan J."/>
            <person name="Peng Y."/>
            <person name="Rokas A."/>
            <person name="Rosa C.A."/>
            <person name="Scheuner C."/>
            <person name="Sibirny A.A."/>
            <person name="Slot J.C."/>
            <person name="Stielow J.B."/>
            <person name="Sun H."/>
            <person name="Kurtzman C.P."/>
            <person name="Blackwell M."/>
            <person name="Grigoriev I.V."/>
            <person name="Jeffries T.W."/>
        </authorList>
    </citation>
    <scope>NUCLEOTIDE SEQUENCE [LARGE SCALE GENOMIC DNA]</scope>
    <source>
        <strain evidence="3">DSM 1968</strain>
    </source>
</reference>
<keyword evidence="3" id="KW-1185">Reference proteome</keyword>
<evidence type="ECO:0000259" key="1">
    <source>
        <dbReference type="Pfam" id="PF22893"/>
    </source>
</evidence>
<evidence type="ECO:0000313" key="3">
    <source>
        <dbReference type="Proteomes" id="UP000095038"/>
    </source>
</evidence>
<organism evidence="2 3">
    <name type="scientific">Ascoidea rubescens DSM 1968</name>
    <dbReference type="NCBI Taxonomy" id="1344418"/>
    <lineage>
        <taxon>Eukaryota</taxon>
        <taxon>Fungi</taxon>
        <taxon>Dikarya</taxon>
        <taxon>Ascomycota</taxon>
        <taxon>Saccharomycotina</taxon>
        <taxon>Saccharomycetes</taxon>
        <taxon>Ascoideaceae</taxon>
        <taxon>Ascoidea</taxon>
    </lineage>
</organism>
<dbReference type="Pfam" id="PF22893">
    <property type="entry name" value="ULD_2"/>
    <property type="match status" value="1"/>
</dbReference>
<feature type="domain" description="Ubiquitin-like" evidence="1">
    <location>
        <begin position="101"/>
        <end position="162"/>
    </location>
</feature>